<protein>
    <submittedName>
        <fullName evidence="6">Hsp33 family molecular chaperone</fullName>
    </submittedName>
</protein>
<dbReference type="GO" id="GO:0051082">
    <property type="term" value="F:unfolded protein binding"/>
    <property type="evidence" value="ECO:0007669"/>
    <property type="project" value="InterPro"/>
</dbReference>
<dbReference type="Proteomes" id="UP000433101">
    <property type="component" value="Unassembled WGS sequence"/>
</dbReference>
<keyword evidence="4" id="KW-0143">Chaperone</keyword>
<reference evidence="6 7" key="1">
    <citation type="submission" date="2019-12" db="EMBL/GenBank/DDBJ databases">
        <authorList>
            <person name="Li M."/>
        </authorList>
    </citation>
    <scope>NUCLEOTIDE SEQUENCE [LARGE SCALE GENOMIC DNA]</scope>
    <source>
        <strain evidence="6 7">GBMRC 2046</strain>
    </source>
</reference>
<dbReference type="InterPro" id="IPR016154">
    <property type="entry name" value="Heat_shock_Hsp33_C"/>
</dbReference>
<dbReference type="SUPFAM" id="SSF118352">
    <property type="entry name" value="HSP33 redox switch-like"/>
    <property type="match status" value="1"/>
</dbReference>
<accession>A0A7X3LVT1</accession>
<keyword evidence="7" id="KW-1185">Reference proteome</keyword>
<dbReference type="PANTHER" id="PTHR30111">
    <property type="entry name" value="33 KDA CHAPERONIN"/>
    <property type="match status" value="1"/>
</dbReference>
<dbReference type="PANTHER" id="PTHR30111:SF1">
    <property type="entry name" value="33 KDA CHAPERONIN"/>
    <property type="match status" value="1"/>
</dbReference>
<dbReference type="RefSeq" id="WP_160776209.1">
    <property type="nucleotide sequence ID" value="NZ_WUMV01000006.1"/>
</dbReference>
<evidence type="ECO:0000256" key="2">
    <source>
        <dbReference type="ARBA" id="ARBA00022833"/>
    </source>
</evidence>
<dbReference type="InterPro" id="IPR023212">
    <property type="entry name" value="Hsp33_helix_hairpin_bin_dom_sf"/>
</dbReference>
<sequence length="335" mass="37508">MKIVQELKDRGIAPAGNDAVLPYAVEPLDVRGRAVFLGPSLDRILDRHDYPVPVSRLLAEAVTLVTLLGTSLKFDGRFTLQTQTDGPVSMLVVDFETPDGIRACAKFDADAVAAAEREGRGDAPSLLGRGHLAMTVDQGANMQLYQGIVELDGIGLEEVAHRYFLQSEQIPTVVRLAVAEILDRQEGTMPRHRWRAGGVLAQFLPEAPERMRVPDLHPGDAPDGAEVHEIEEDDAWVEARTLVETLKDEELTDPDLTVEQILFRLFHERGVRIFTPQAVEDRCRCSRQRVEGMLRSFTEEEIRDMTKEENRIEVTCEFCSSQYDFEAEKILADVN</sequence>
<keyword evidence="5" id="KW-0676">Redox-active center</keyword>
<dbReference type="GO" id="GO:0044183">
    <property type="term" value="F:protein folding chaperone"/>
    <property type="evidence" value="ECO:0007669"/>
    <property type="project" value="TreeGrafter"/>
</dbReference>
<comment type="caution">
    <text evidence="6">The sequence shown here is derived from an EMBL/GenBank/DDBJ whole genome shotgun (WGS) entry which is preliminary data.</text>
</comment>
<dbReference type="Pfam" id="PF01430">
    <property type="entry name" value="HSP33"/>
    <property type="match status" value="1"/>
</dbReference>
<gene>
    <name evidence="6" type="ORF">GR183_13755</name>
</gene>
<dbReference type="CDD" id="cd00498">
    <property type="entry name" value="Hsp33"/>
    <property type="match status" value="1"/>
</dbReference>
<dbReference type="InterPro" id="IPR000397">
    <property type="entry name" value="Heat_shock_Hsp33"/>
</dbReference>
<evidence type="ECO:0000313" key="6">
    <source>
        <dbReference type="EMBL" id="MXN65973.1"/>
    </source>
</evidence>
<dbReference type="SUPFAM" id="SSF64397">
    <property type="entry name" value="Hsp33 domain"/>
    <property type="match status" value="1"/>
</dbReference>
<dbReference type="NCBIfam" id="NF002386">
    <property type="entry name" value="PRK01402.1"/>
    <property type="match status" value="1"/>
</dbReference>
<dbReference type="EMBL" id="WUMV01000006">
    <property type="protein sequence ID" value="MXN65973.1"/>
    <property type="molecule type" value="Genomic_DNA"/>
</dbReference>
<organism evidence="6 7">
    <name type="scientific">Stappia sediminis</name>
    <dbReference type="NCBI Taxonomy" id="2692190"/>
    <lineage>
        <taxon>Bacteria</taxon>
        <taxon>Pseudomonadati</taxon>
        <taxon>Pseudomonadota</taxon>
        <taxon>Alphaproteobacteria</taxon>
        <taxon>Hyphomicrobiales</taxon>
        <taxon>Stappiaceae</taxon>
        <taxon>Stappia</taxon>
    </lineage>
</organism>
<dbReference type="AlphaFoldDB" id="A0A7X3LVT1"/>
<dbReference type="GO" id="GO:0005737">
    <property type="term" value="C:cytoplasm"/>
    <property type="evidence" value="ECO:0007669"/>
    <property type="project" value="InterPro"/>
</dbReference>
<evidence type="ECO:0000256" key="5">
    <source>
        <dbReference type="ARBA" id="ARBA00023284"/>
    </source>
</evidence>
<evidence type="ECO:0000256" key="3">
    <source>
        <dbReference type="ARBA" id="ARBA00023157"/>
    </source>
</evidence>
<dbReference type="GO" id="GO:0042026">
    <property type="term" value="P:protein refolding"/>
    <property type="evidence" value="ECO:0007669"/>
    <property type="project" value="TreeGrafter"/>
</dbReference>
<evidence type="ECO:0000313" key="7">
    <source>
        <dbReference type="Proteomes" id="UP000433101"/>
    </source>
</evidence>
<keyword evidence="3" id="KW-1015">Disulfide bond</keyword>
<proteinExistence type="predicted"/>
<dbReference type="Gene3D" id="3.55.30.10">
    <property type="entry name" value="Hsp33 domain"/>
    <property type="match status" value="1"/>
</dbReference>
<keyword evidence="2" id="KW-0862">Zinc</keyword>
<keyword evidence="1" id="KW-0963">Cytoplasm</keyword>
<dbReference type="Gene3D" id="1.10.287.480">
    <property type="entry name" value="helix hairpin bin"/>
    <property type="match status" value="1"/>
</dbReference>
<evidence type="ECO:0000256" key="4">
    <source>
        <dbReference type="ARBA" id="ARBA00023186"/>
    </source>
</evidence>
<dbReference type="InterPro" id="IPR016153">
    <property type="entry name" value="Heat_shock_Hsp33_N"/>
</dbReference>
<evidence type="ECO:0000256" key="1">
    <source>
        <dbReference type="ARBA" id="ARBA00022490"/>
    </source>
</evidence>
<dbReference type="Gene3D" id="3.90.1280.10">
    <property type="entry name" value="HSP33 redox switch-like"/>
    <property type="match status" value="1"/>
</dbReference>
<name>A0A7X3LVT1_9HYPH</name>
<dbReference type="PIRSF" id="PIRSF005261">
    <property type="entry name" value="Heat_shock_Hsp33"/>
    <property type="match status" value="1"/>
</dbReference>